<dbReference type="EMBL" id="VYQF01000002">
    <property type="protein sequence ID" value="KAA9039171.1"/>
    <property type="molecule type" value="Genomic_DNA"/>
</dbReference>
<keyword evidence="2" id="KW-1185">Reference proteome</keyword>
<reference evidence="1 2" key="1">
    <citation type="submission" date="2019-09" db="EMBL/GenBank/DDBJ databases">
        <title>Draft genome sequence of Ginsengibacter sp. BR5-29.</title>
        <authorList>
            <person name="Im W.-T."/>
        </authorList>
    </citation>
    <scope>NUCLEOTIDE SEQUENCE [LARGE SCALE GENOMIC DNA]</scope>
    <source>
        <strain evidence="1 2">BR5-29</strain>
    </source>
</reference>
<proteinExistence type="predicted"/>
<gene>
    <name evidence="1" type="ORF">FW778_10070</name>
</gene>
<accession>A0A5J5IGE9</accession>
<organism evidence="1 2">
    <name type="scientific">Ginsengibacter hankyongi</name>
    <dbReference type="NCBI Taxonomy" id="2607284"/>
    <lineage>
        <taxon>Bacteria</taxon>
        <taxon>Pseudomonadati</taxon>
        <taxon>Bacteroidota</taxon>
        <taxon>Chitinophagia</taxon>
        <taxon>Chitinophagales</taxon>
        <taxon>Chitinophagaceae</taxon>
        <taxon>Ginsengibacter</taxon>
    </lineage>
</organism>
<dbReference type="AlphaFoldDB" id="A0A5J5IGE9"/>
<evidence type="ECO:0000313" key="1">
    <source>
        <dbReference type="EMBL" id="KAA9039171.1"/>
    </source>
</evidence>
<comment type="caution">
    <text evidence="1">The sequence shown here is derived from an EMBL/GenBank/DDBJ whole genome shotgun (WGS) entry which is preliminary data.</text>
</comment>
<dbReference type="Pfam" id="PF08309">
    <property type="entry name" value="LVIVD"/>
    <property type="match status" value="5"/>
</dbReference>
<dbReference type="Proteomes" id="UP000326903">
    <property type="component" value="Unassembled WGS sequence"/>
</dbReference>
<dbReference type="InterPro" id="IPR013211">
    <property type="entry name" value="LVIVD"/>
</dbReference>
<evidence type="ECO:0008006" key="3">
    <source>
        <dbReference type="Google" id="ProtNLM"/>
    </source>
</evidence>
<evidence type="ECO:0000313" key="2">
    <source>
        <dbReference type="Proteomes" id="UP000326903"/>
    </source>
</evidence>
<dbReference type="SUPFAM" id="SSF50978">
    <property type="entry name" value="WD40 repeat-like"/>
    <property type="match status" value="1"/>
</dbReference>
<dbReference type="InterPro" id="IPR036322">
    <property type="entry name" value="WD40_repeat_dom_sf"/>
</dbReference>
<protein>
    <recommendedName>
        <fullName evidence="3">LVIVD repeat-containing protein</fullName>
    </recommendedName>
</protein>
<sequence length="355" mass="39297">MLGNYIFLNEVDKGIHIIDNSNPSSPKNIAFIDIPGNEDIAVKGNTLYADLYTDLVTLDITDPLHVVVKKYNEGVFPYRVYSNGFYADSTKIIVDWTKRDTTVTQDCASYGILYYTPGIALANDASQAFKSSPSPAIGQGGSMARFALVGNYLYTVGDQDLSVFNITNGNNPLFSNQMQVDWHVETIYPFKNNLFVGSNNGMFIYDINSSPSNPVKVGEFTHSRSCDPVITDDNYAYVTLHSGTTCLGYNNELDVVKLNNLTNAELVKTYNLTSPLGLSKDGNLLFICDGTDGLKIYDVSNILNLQLLKQFPGLETYDVIAWNKIALVVAKDGLYQYDYSNVNNIHLVSKLNIVN</sequence>
<name>A0A5J5IGE9_9BACT</name>